<name>A0A0D0E4H7_9AGAM</name>
<dbReference type="EMBL" id="KN825307">
    <property type="protein sequence ID" value="KIK92165.1"/>
    <property type="molecule type" value="Genomic_DNA"/>
</dbReference>
<dbReference type="InParanoid" id="A0A0D0E4H7"/>
<dbReference type="Proteomes" id="UP000054538">
    <property type="component" value="Unassembled WGS sequence"/>
</dbReference>
<protein>
    <submittedName>
        <fullName evidence="2">Unplaced genomic scaffold scaffold_485, whole genome shotgun sequence</fullName>
    </submittedName>
</protein>
<feature type="non-terminal residue" evidence="2">
    <location>
        <position position="116"/>
    </location>
</feature>
<keyword evidence="3" id="KW-1185">Reference proteome</keyword>
<evidence type="ECO:0000313" key="2">
    <source>
        <dbReference type="EMBL" id="KIK92165.1"/>
    </source>
</evidence>
<dbReference type="HOGENOM" id="CLU_2102731_0_0_1"/>
<feature type="region of interest" description="Disordered" evidence="1">
    <location>
        <begin position="1"/>
        <end position="89"/>
    </location>
</feature>
<evidence type="ECO:0000256" key="1">
    <source>
        <dbReference type="SAM" id="MobiDB-lite"/>
    </source>
</evidence>
<reference evidence="2 3" key="1">
    <citation type="submission" date="2014-04" db="EMBL/GenBank/DDBJ databases">
        <authorList>
            <consortium name="DOE Joint Genome Institute"/>
            <person name="Kuo A."/>
            <person name="Kohler A."/>
            <person name="Jargeat P."/>
            <person name="Nagy L.G."/>
            <person name="Floudas D."/>
            <person name="Copeland A."/>
            <person name="Barry K.W."/>
            <person name="Cichocki N."/>
            <person name="Veneault-Fourrey C."/>
            <person name="LaButti K."/>
            <person name="Lindquist E.A."/>
            <person name="Lipzen A."/>
            <person name="Lundell T."/>
            <person name="Morin E."/>
            <person name="Murat C."/>
            <person name="Sun H."/>
            <person name="Tunlid A."/>
            <person name="Henrissat B."/>
            <person name="Grigoriev I.V."/>
            <person name="Hibbett D.S."/>
            <person name="Martin F."/>
            <person name="Nordberg H.P."/>
            <person name="Cantor M.N."/>
            <person name="Hua S.X."/>
        </authorList>
    </citation>
    <scope>NUCLEOTIDE SEQUENCE [LARGE SCALE GENOMIC DNA]</scope>
    <source>
        <strain evidence="2 3">Ve08.2h10</strain>
    </source>
</reference>
<sequence>MPSSGWSTDHVQDEERIPLSLHASPHAAPHIVVSPPNTFVDLPDIHRDGKRPPKSSADRHKSQKVISSAKLPSGSQLSPPASSNPDTDTAMVIAEDIAIVAAVSILATMTDSGESA</sequence>
<evidence type="ECO:0000313" key="3">
    <source>
        <dbReference type="Proteomes" id="UP000054538"/>
    </source>
</evidence>
<organism evidence="2 3">
    <name type="scientific">Paxillus rubicundulus Ve08.2h10</name>
    <dbReference type="NCBI Taxonomy" id="930991"/>
    <lineage>
        <taxon>Eukaryota</taxon>
        <taxon>Fungi</taxon>
        <taxon>Dikarya</taxon>
        <taxon>Basidiomycota</taxon>
        <taxon>Agaricomycotina</taxon>
        <taxon>Agaricomycetes</taxon>
        <taxon>Agaricomycetidae</taxon>
        <taxon>Boletales</taxon>
        <taxon>Paxilineae</taxon>
        <taxon>Paxillaceae</taxon>
        <taxon>Paxillus</taxon>
    </lineage>
</organism>
<proteinExistence type="predicted"/>
<accession>A0A0D0E4H7</accession>
<feature type="compositionally biased region" description="Basic and acidic residues" evidence="1">
    <location>
        <begin position="43"/>
        <end position="60"/>
    </location>
</feature>
<dbReference type="OrthoDB" id="2690941at2759"/>
<feature type="compositionally biased region" description="Polar residues" evidence="1">
    <location>
        <begin position="73"/>
        <end position="87"/>
    </location>
</feature>
<dbReference type="AlphaFoldDB" id="A0A0D0E4H7"/>
<reference evidence="3" key="2">
    <citation type="submission" date="2015-01" db="EMBL/GenBank/DDBJ databases">
        <title>Evolutionary Origins and Diversification of the Mycorrhizal Mutualists.</title>
        <authorList>
            <consortium name="DOE Joint Genome Institute"/>
            <consortium name="Mycorrhizal Genomics Consortium"/>
            <person name="Kohler A."/>
            <person name="Kuo A."/>
            <person name="Nagy L.G."/>
            <person name="Floudas D."/>
            <person name="Copeland A."/>
            <person name="Barry K.W."/>
            <person name="Cichocki N."/>
            <person name="Veneault-Fourrey C."/>
            <person name="LaButti K."/>
            <person name="Lindquist E.A."/>
            <person name="Lipzen A."/>
            <person name="Lundell T."/>
            <person name="Morin E."/>
            <person name="Murat C."/>
            <person name="Riley R."/>
            <person name="Ohm R."/>
            <person name="Sun H."/>
            <person name="Tunlid A."/>
            <person name="Henrissat B."/>
            <person name="Grigoriev I.V."/>
            <person name="Hibbett D.S."/>
            <person name="Martin F."/>
        </authorList>
    </citation>
    <scope>NUCLEOTIDE SEQUENCE [LARGE SCALE GENOMIC DNA]</scope>
    <source>
        <strain evidence="3">Ve08.2h10</strain>
    </source>
</reference>
<gene>
    <name evidence="2" type="ORF">PAXRUDRAFT_830210</name>
</gene>